<accession>A0A510XTD1</accession>
<name>A0A510XTD1_9GAMM</name>
<comment type="caution">
    <text evidence="1">The sequence shown here is derived from an EMBL/GenBank/DDBJ whole genome shotgun (WGS) entry which is preliminary data.</text>
</comment>
<organism evidence="1 2">
    <name type="scientific">Pseudoalteromonas espejiana</name>
    <dbReference type="NCBI Taxonomy" id="28107"/>
    <lineage>
        <taxon>Bacteria</taxon>
        <taxon>Pseudomonadati</taxon>
        <taxon>Pseudomonadota</taxon>
        <taxon>Gammaproteobacteria</taxon>
        <taxon>Alteromonadales</taxon>
        <taxon>Pseudoalteromonadaceae</taxon>
        <taxon>Pseudoalteromonas</taxon>
    </lineage>
</organism>
<sequence>MDEVQKLQAEVIRLKARVLDAQDEQRGLSEVLGAIAKRVGFKGQSLAELVEAVPVVEQTSEVESA</sequence>
<reference evidence="1 2" key="1">
    <citation type="submission" date="2019-07" db="EMBL/GenBank/DDBJ databases">
        <title>Whole genome shotgun sequence of Pseudoalteromonas espejiana NBRC 102222.</title>
        <authorList>
            <person name="Hosoyama A."/>
            <person name="Uohara A."/>
            <person name="Ohji S."/>
            <person name="Ichikawa N."/>
        </authorList>
    </citation>
    <scope>NUCLEOTIDE SEQUENCE [LARGE SCALE GENOMIC DNA]</scope>
    <source>
        <strain evidence="1 2">NBRC 102222</strain>
    </source>
</reference>
<protein>
    <submittedName>
        <fullName evidence="1">Uncharacterized protein</fullName>
    </submittedName>
</protein>
<evidence type="ECO:0000313" key="1">
    <source>
        <dbReference type="EMBL" id="GEK54253.1"/>
    </source>
</evidence>
<keyword evidence="2" id="KW-1185">Reference proteome</keyword>
<dbReference type="AlphaFoldDB" id="A0A510XTD1"/>
<evidence type="ECO:0000313" key="2">
    <source>
        <dbReference type="Proteomes" id="UP000321419"/>
    </source>
</evidence>
<dbReference type="EMBL" id="BJUM01000008">
    <property type="protein sequence ID" value="GEK54253.1"/>
    <property type="molecule type" value="Genomic_DNA"/>
</dbReference>
<gene>
    <name evidence="1" type="ORF">PES01_10980</name>
</gene>
<dbReference type="RefSeq" id="WP_089347542.1">
    <property type="nucleotide sequence ID" value="NZ_BJUM01000008.1"/>
</dbReference>
<dbReference type="Proteomes" id="UP000321419">
    <property type="component" value="Unassembled WGS sequence"/>
</dbReference>
<proteinExistence type="predicted"/>